<evidence type="ECO:0000313" key="2">
    <source>
        <dbReference type="Proteomes" id="UP001164712"/>
    </source>
</evidence>
<organism evidence="1 2">
    <name type="scientific">Rouxiella chamberiensis</name>
    <dbReference type="NCBI Taxonomy" id="1513468"/>
    <lineage>
        <taxon>Bacteria</taxon>
        <taxon>Pseudomonadati</taxon>
        <taxon>Pseudomonadota</taxon>
        <taxon>Gammaproteobacteria</taxon>
        <taxon>Enterobacterales</taxon>
        <taxon>Yersiniaceae</taxon>
        <taxon>Rouxiella</taxon>
    </lineage>
</organism>
<keyword evidence="2" id="KW-1185">Reference proteome</keyword>
<dbReference type="Proteomes" id="UP001164712">
    <property type="component" value="Chromosome"/>
</dbReference>
<accession>A0ABY7HPJ9</accession>
<name>A0ABY7HPJ9_9GAMM</name>
<dbReference type="EMBL" id="CP114058">
    <property type="protein sequence ID" value="WAT01309.1"/>
    <property type="molecule type" value="Genomic_DNA"/>
</dbReference>
<protein>
    <submittedName>
        <fullName evidence="1">Uncharacterized protein</fullName>
    </submittedName>
</protein>
<proteinExistence type="predicted"/>
<sequence length="325" mass="37080">MCDFPVSLDNAAVTSHYFLRPRLSLGYPDYNLNKNITRIDQSQVLPQSYAIQDKRAGEEMANQGRMHSVPTRLIKNRSPRNPTENKANYARRLKLLFPSISLIEAAEISETRVRDIQQLPEFNELSIEGRLANNTMPMIVGERPSMYARRLKAAYPDLDIKDFCHLSGMNKTSILNLPEFAKISSSALRILRNMPQQEDELPIDYARRIKLANPNLRPSDYSAISGISIPRLRCLGLFNKYSVEAQFLSQTTPRLKNEKAIDFALRLKKICPYFTLEKYSFLSGETITNLNKRVEFVTLTPELEKIAHSGSASCWRKKYGLCPTA</sequence>
<dbReference type="RefSeq" id="WP_269128016.1">
    <property type="nucleotide sequence ID" value="NZ_CP114058.1"/>
</dbReference>
<gene>
    <name evidence="1" type="ORF">O1V66_00275</name>
</gene>
<reference evidence="1" key="1">
    <citation type="submission" date="2022-12" db="EMBL/GenBank/DDBJ databases">
        <title>Complete genome sequence of an Australian strain of Rouxiella badensis DAR84756 and resolution of the R. badensis DSM100043 and R. chamberiensis DSM28324 genomes.</title>
        <authorList>
            <person name="Paul S."/>
            <person name="Anderson P.J."/>
            <person name="Maynard G."/>
            <person name="Dyall-Smith M."/>
            <person name="Kudinha T."/>
        </authorList>
    </citation>
    <scope>NUCLEOTIDE SEQUENCE</scope>
    <source>
        <strain evidence="1">DSM 28324</strain>
    </source>
</reference>
<evidence type="ECO:0000313" key="1">
    <source>
        <dbReference type="EMBL" id="WAT01309.1"/>
    </source>
</evidence>